<gene>
    <name evidence="4" type="primary">LOC108831770</name>
</gene>
<feature type="compositionally biased region" description="Basic residues" evidence="1">
    <location>
        <begin position="1"/>
        <end position="11"/>
    </location>
</feature>
<feature type="compositionally biased region" description="Polar residues" evidence="1">
    <location>
        <begin position="74"/>
        <end position="99"/>
    </location>
</feature>
<dbReference type="GO" id="GO:0008270">
    <property type="term" value="F:zinc ion binding"/>
    <property type="evidence" value="ECO:0007669"/>
    <property type="project" value="InterPro"/>
</dbReference>
<dbReference type="Gene3D" id="3.60.10.10">
    <property type="entry name" value="Endonuclease/exonuclease/phosphatase"/>
    <property type="match status" value="1"/>
</dbReference>
<dbReference type="PANTHER" id="PTHR31286">
    <property type="entry name" value="GLYCINE-RICH CELL WALL STRUCTURAL PROTEIN 1.8-LIKE"/>
    <property type="match status" value="1"/>
</dbReference>
<organism evidence="3 4">
    <name type="scientific">Raphanus sativus</name>
    <name type="common">Radish</name>
    <name type="synonym">Raphanus raphanistrum var. sativus</name>
    <dbReference type="NCBI Taxonomy" id="3726"/>
    <lineage>
        <taxon>Eukaryota</taxon>
        <taxon>Viridiplantae</taxon>
        <taxon>Streptophyta</taxon>
        <taxon>Embryophyta</taxon>
        <taxon>Tracheophyta</taxon>
        <taxon>Spermatophyta</taxon>
        <taxon>Magnoliopsida</taxon>
        <taxon>eudicotyledons</taxon>
        <taxon>Gunneridae</taxon>
        <taxon>Pentapetalae</taxon>
        <taxon>rosids</taxon>
        <taxon>malvids</taxon>
        <taxon>Brassicales</taxon>
        <taxon>Brassicaceae</taxon>
        <taxon>Brassiceae</taxon>
        <taxon>Raphanus</taxon>
    </lineage>
</organism>
<dbReference type="AlphaFoldDB" id="A0A6J0LLZ2"/>
<dbReference type="SUPFAM" id="SSF57756">
    <property type="entry name" value="Retrovirus zinc finger-like domains"/>
    <property type="match status" value="1"/>
</dbReference>
<dbReference type="KEGG" id="rsz:108831770"/>
<name>A0A6J0LLZ2_RAPSA</name>
<feature type="region of interest" description="Disordered" evidence="1">
    <location>
        <begin position="1"/>
        <end position="114"/>
    </location>
</feature>
<dbReference type="InterPro" id="IPR040256">
    <property type="entry name" value="At4g02000-like"/>
</dbReference>
<dbReference type="GeneID" id="108831770"/>
<evidence type="ECO:0000313" key="4">
    <source>
        <dbReference type="RefSeq" id="XP_018460789.1"/>
    </source>
</evidence>
<feature type="region of interest" description="Disordered" evidence="1">
    <location>
        <begin position="435"/>
        <end position="482"/>
    </location>
</feature>
<feature type="compositionally biased region" description="Basic residues" evidence="1">
    <location>
        <begin position="446"/>
        <end position="465"/>
    </location>
</feature>
<evidence type="ECO:0000259" key="2">
    <source>
        <dbReference type="Pfam" id="PF14111"/>
    </source>
</evidence>
<feature type="compositionally biased region" description="Low complexity" evidence="1">
    <location>
        <begin position="19"/>
        <end position="51"/>
    </location>
</feature>
<dbReference type="OrthoDB" id="1113029at2759"/>
<proteinExistence type="predicted"/>
<dbReference type="RefSeq" id="XP_018460789.1">
    <property type="nucleotide sequence ID" value="XM_018605287.1"/>
</dbReference>
<dbReference type="GO" id="GO:0003676">
    <property type="term" value="F:nucleic acid binding"/>
    <property type="evidence" value="ECO:0007669"/>
    <property type="project" value="InterPro"/>
</dbReference>
<feature type="compositionally biased region" description="Polar residues" evidence="1">
    <location>
        <begin position="505"/>
        <end position="528"/>
    </location>
</feature>
<keyword evidence="3" id="KW-1185">Reference proteome</keyword>
<evidence type="ECO:0000313" key="3">
    <source>
        <dbReference type="Proteomes" id="UP000504610"/>
    </source>
</evidence>
<dbReference type="SUPFAM" id="SSF56219">
    <property type="entry name" value="DNase I-like"/>
    <property type="match status" value="1"/>
</dbReference>
<evidence type="ECO:0000256" key="1">
    <source>
        <dbReference type="SAM" id="MobiDB-lite"/>
    </source>
</evidence>
<dbReference type="PANTHER" id="PTHR31286:SF55">
    <property type="entry name" value="DUF4283 DOMAIN-CONTAINING PROTEIN"/>
    <property type="match status" value="1"/>
</dbReference>
<feature type="region of interest" description="Disordered" evidence="1">
    <location>
        <begin position="505"/>
        <end position="564"/>
    </location>
</feature>
<dbReference type="InterPro" id="IPR036875">
    <property type="entry name" value="Znf_CCHC_sf"/>
</dbReference>
<dbReference type="Pfam" id="PF14111">
    <property type="entry name" value="DUF4283"/>
    <property type="match status" value="1"/>
</dbReference>
<dbReference type="Proteomes" id="UP000504610">
    <property type="component" value="Chromosome 2"/>
</dbReference>
<dbReference type="InterPro" id="IPR025558">
    <property type="entry name" value="DUF4283"/>
</dbReference>
<feature type="domain" description="DUF4283" evidence="2">
    <location>
        <begin position="233"/>
        <end position="317"/>
    </location>
</feature>
<dbReference type="InterPro" id="IPR036691">
    <property type="entry name" value="Endo/exonu/phosph_ase_sf"/>
</dbReference>
<reference evidence="3" key="1">
    <citation type="journal article" date="2019" name="Database">
        <title>The radish genome database (RadishGD): an integrated information resource for radish genomics.</title>
        <authorList>
            <person name="Yu H.J."/>
            <person name="Baek S."/>
            <person name="Lee Y.J."/>
            <person name="Cho A."/>
            <person name="Mun J.H."/>
        </authorList>
    </citation>
    <scope>NUCLEOTIDE SEQUENCE [LARGE SCALE GENOMIC DNA]</scope>
    <source>
        <strain evidence="3">cv. WK10039</strain>
    </source>
</reference>
<protein>
    <submittedName>
        <fullName evidence="4">Uncharacterized protein LOC108831770</fullName>
    </submittedName>
</protein>
<accession>A0A6J0LLZ2</accession>
<dbReference type="Gene3D" id="4.10.60.10">
    <property type="entry name" value="Zinc finger, CCHC-type"/>
    <property type="match status" value="1"/>
</dbReference>
<sequence>MGKGKKKKGHSPRSPAPSSPSSSPPLKDSKPISAASEPPSSSGNFTSGSASDAQITDLVAQQTRLDSDIESPALVTTRNASDAQVSESSSDLVAQQSESDSAKDSPVVATPQPASDAQIVHLPVNLVAQLNEEVSTQAATTGLVETSAVIAPVTADPVTKESPPEEIKKDLPQTTKGTFINRSLPEKDNGKEVDTWCSRAKGKTFLKKKNDGFLLPSGEACVKIPNSVIEKNKRSWDCFVIGQFYTDPPSQGIIHNIVNGIWSKQYRDIVVSKMEGNAFLFRIPNISTRNRVITQMLWQIEGKTMFVAKWEPGFIPAKPELTSAPIWLELRKVPYQFFNEEALESIASLVGEPKYLHPATANKTNLEVAKVFTIIDPRKPLPEAVNAQFETGEICRVLVSSLWMPPVCEHCKEIGHSARGCGKVTKLCANCSSSAHTTPNCPQNKKQNKNGAGKKTRRGRSKSKTRSLSVAPKGPKEGDGKIYRAIENTNVGDINASKVFEVGGTSLSSQQPEKVSTVGTITRTSSAACSDVERDSSDTASSDSDAEEGQIMEYDPGPDRKLRNRHSGFNNFSHRNGFKKWIRKNKPLFGGIVETRVKQPKINKFVDFVLPGWFFTDNYNYSDLGKIWVLWHPSVKVVVLSKSLQQVTCEVGLPAQGETIIVTIVYAANDRKLRAGLWVELETLASSSLLANKPWSVLGDFNQILTPQEHSSPKSLNIDKRMREFGQSLLHAELGDLNFRGNTFTW</sequence>
<reference evidence="4" key="2">
    <citation type="submission" date="2025-08" db="UniProtKB">
        <authorList>
            <consortium name="RefSeq"/>
        </authorList>
    </citation>
    <scope>IDENTIFICATION</scope>
    <source>
        <tissue evidence="4">Leaf</tissue>
    </source>
</reference>